<evidence type="ECO:0000313" key="5">
    <source>
        <dbReference type="Proteomes" id="UP000809431"/>
    </source>
</evidence>
<feature type="region of interest" description="Disordered" evidence="1">
    <location>
        <begin position="618"/>
        <end position="666"/>
    </location>
</feature>
<dbReference type="InterPro" id="IPR046453">
    <property type="entry name" value="GpA_ATPase"/>
</dbReference>
<dbReference type="HAMAP" id="MF_04144">
    <property type="entry name" value="TERL_LAMBDA"/>
    <property type="match status" value="1"/>
</dbReference>
<dbReference type="InterPro" id="IPR046454">
    <property type="entry name" value="GpA_endonuclease"/>
</dbReference>
<comment type="caution">
    <text evidence="4">The sequence shown here is derived from an EMBL/GenBank/DDBJ whole genome shotgun (WGS) entry which is preliminary data.</text>
</comment>
<dbReference type="Gene3D" id="3.40.50.300">
    <property type="entry name" value="P-loop containing nucleotide triphosphate hydrolases"/>
    <property type="match status" value="1"/>
</dbReference>
<sequence length="666" mass="74945">MLMTGLRDSYRFACETVAKVFAPRLRLSVSGWADRFRRLPQKGASEPGQWHTDRTPFLREIMDALSADSHVRRVVFMKSSQVGGTEAGNNWLGYVIDHDPGPMMVVQPTLKVASRWAKQRLEPMIKETPALASKIVATGSRDGSNTAELKDFPGGVVIISGANSASSLRSMPAKYLFLDEVDAYVDDLDGEGSPIDLAERRTTTFPRRKILLVSTPTVRDASAIEAEYEASDQRRYHVPCPHCGELQWLQWKGLRWCDNDGSVQVPVHALTRAWYVCEHCDAPIEENHKTAMLARGQWVPGFPERTARGYHINALYTPIGLGDSWLDHARGWIRSQGNPMRLKVFINTVLGETWEERRNAIKHDELKARAEPFRLRTVPAGCLLLTCGVDTQDDRLAVQLMGHGRNGQIWILDWFELPGIPSDDALWARFDAYRTTPLRNQWGIDMRIEMTAIDTGGHFTHFVYNYCRMRQNQGVLAIKGASQANKPILGKPGHPDVLYQGETITAGVQLWPVGTDTAKTTLMSYLVQDRNAVLGERRVHFSDQLPDEYYQQLTAEKFDPLHHRWVKPKNARNEALDTAVYAMAAAQHPAYRIHVATDADWERREALLQPRVRDLFAEPVPPLPEPPPPADVPVAQPTPRRPVPSGASPHPAADDWVGETGDYWRD</sequence>
<accession>A0ABS2BF92</accession>
<dbReference type="Pfam" id="PF20454">
    <property type="entry name" value="GpA_nuclease"/>
    <property type="match status" value="1"/>
</dbReference>
<name>A0ABS2BF92_9NEIS</name>
<evidence type="ECO:0000313" key="4">
    <source>
        <dbReference type="EMBL" id="MBM3114270.1"/>
    </source>
</evidence>
<dbReference type="InterPro" id="IPR027417">
    <property type="entry name" value="P-loop_NTPase"/>
</dbReference>
<dbReference type="Pfam" id="PF05876">
    <property type="entry name" value="GpA_ATPase"/>
    <property type="match status" value="1"/>
</dbReference>
<organism evidence="4 5">
    <name type="scientific">Jeongeupia naejangsanensis</name>
    <dbReference type="NCBI Taxonomy" id="613195"/>
    <lineage>
        <taxon>Bacteria</taxon>
        <taxon>Pseudomonadati</taxon>
        <taxon>Pseudomonadota</taxon>
        <taxon>Betaproteobacteria</taxon>
        <taxon>Neisseriales</taxon>
        <taxon>Chitinibacteraceae</taxon>
        <taxon>Jeongeupia</taxon>
    </lineage>
</organism>
<reference evidence="4 5" key="1">
    <citation type="submission" date="2021-01" db="EMBL/GenBank/DDBJ databases">
        <title>Draft Genome Sequence and Polyhydroxyalkanoate Biosynthetic Potential of Jeongeupia naejangsanensis Type Strain DSM 24253.</title>
        <authorList>
            <person name="Turrini P."/>
            <person name="Artuso I."/>
            <person name="Lugli G.A."/>
            <person name="Frangipani E."/>
            <person name="Ventura M."/>
            <person name="Visca P."/>
        </authorList>
    </citation>
    <scope>NUCLEOTIDE SEQUENCE [LARGE SCALE GENOMIC DNA]</scope>
    <source>
        <strain evidence="4 5">DSM 24253</strain>
    </source>
</reference>
<evidence type="ECO:0000256" key="1">
    <source>
        <dbReference type="SAM" id="MobiDB-lite"/>
    </source>
</evidence>
<keyword evidence="5" id="KW-1185">Reference proteome</keyword>
<feature type="domain" description="Terminase large subunit GpA endonuclease" evidence="3">
    <location>
        <begin position="308"/>
        <end position="592"/>
    </location>
</feature>
<dbReference type="RefSeq" id="WP_203535976.1">
    <property type="nucleotide sequence ID" value="NZ_JAESND010000001.1"/>
</dbReference>
<feature type="domain" description="Phage terminase large subunit GpA ATPase" evidence="2">
    <location>
        <begin position="45"/>
        <end position="298"/>
    </location>
</feature>
<feature type="compositionally biased region" description="Pro residues" evidence="1">
    <location>
        <begin position="619"/>
        <end position="631"/>
    </location>
</feature>
<dbReference type="EMBL" id="JAESND010000001">
    <property type="protein sequence ID" value="MBM3114270.1"/>
    <property type="molecule type" value="Genomic_DNA"/>
</dbReference>
<dbReference type="InterPro" id="IPR008866">
    <property type="entry name" value="Phage_lambda_GpA-like"/>
</dbReference>
<dbReference type="InterPro" id="IPR051220">
    <property type="entry name" value="TFA_Chaperone"/>
</dbReference>
<gene>
    <name evidence="4" type="ORF">JMJ54_00390</name>
</gene>
<protein>
    <submittedName>
        <fullName evidence="4">Phage terminase large subunit family protein</fullName>
    </submittedName>
</protein>
<dbReference type="Proteomes" id="UP000809431">
    <property type="component" value="Unassembled WGS sequence"/>
</dbReference>
<dbReference type="PANTHER" id="PTHR34413">
    <property type="entry name" value="PROPHAGE TAIL FIBER ASSEMBLY PROTEIN HOMOLOG TFAE-RELATED-RELATED"/>
    <property type="match status" value="1"/>
</dbReference>
<evidence type="ECO:0000259" key="3">
    <source>
        <dbReference type="Pfam" id="PF20454"/>
    </source>
</evidence>
<proteinExistence type="inferred from homology"/>
<dbReference type="PANTHER" id="PTHR34413:SF2">
    <property type="entry name" value="PROPHAGE TAIL FIBER ASSEMBLY PROTEIN HOMOLOG TFAE-RELATED"/>
    <property type="match status" value="1"/>
</dbReference>
<evidence type="ECO:0000259" key="2">
    <source>
        <dbReference type="Pfam" id="PF05876"/>
    </source>
</evidence>